<dbReference type="Gene3D" id="2.160.20.20">
    <property type="match status" value="1"/>
</dbReference>
<dbReference type="RefSeq" id="XP_002947453.1">
    <property type="nucleotide sequence ID" value="XM_002947407.1"/>
</dbReference>
<dbReference type="STRING" id="3068.D8TLP2"/>
<dbReference type="KEGG" id="vcn:VOLCADRAFT_87579"/>
<accession>D8TLP2</accession>
<proteinExistence type="predicted"/>
<name>D8TLP2_VOLCA</name>
<evidence type="ECO:0000313" key="1">
    <source>
        <dbReference type="EMBL" id="EFJ51501.1"/>
    </source>
</evidence>
<dbReference type="Proteomes" id="UP000001058">
    <property type="component" value="Unassembled WGS sequence"/>
</dbReference>
<reference evidence="1 2" key="1">
    <citation type="journal article" date="2010" name="Science">
        <title>Genomic analysis of organismal complexity in the multicellular green alga Volvox carteri.</title>
        <authorList>
            <person name="Prochnik S.E."/>
            <person name="Umen J."/>
            <person name="Nedelcu A.M."/>
            <person name="Hallmann A."/>
            <person name="Miller S.M."/>
            <person name="Nishii I."/>
            <person name="Ferris P."/>
            <person name="Kuo A."/>
            <person name="Mitros T."/>
            <person name="Fritz-Laylin L.K."/>
            <person name="Hellsten U."/>
            <person name="Chapman J."/>
            <person name="Simakov O."/>
            <person name="Rensing S.A."/>
            <person name="Terry A."/>
            <person name="Pangilinan J."/>
            <person name="Kapitonov V."/>
            <person name="Jurka J."/>
            <person name="Salamov A."/>
            <person name="Shapiro H."/>
            <person name="Schmutz J."/>
            <person name="Grimwood J."/>
            <person name="Lindquist E."/>
            <person name="Lucas S."/>
            <person name="Grigoriev I.V."/>
            <person name="Schmitt R."/>
            <person name="Kirk D."/>
            <person name="Rokhsar D.S."/>
        </authorList>
    </citation>
    <scope>NUCLEOTIDE SEQUENCE [LARGE SCALE GENOMIC DNA]</scope>
    <source>
        <strain evidence="2">f. Nagariensis / Eve</strain>
    </source>
</reference>
<dbReference type="EMBL" id="GL378327">
    <property type="protein sequence ID" value="EFJ51501.1"/>
    <property type="molecule type" value="Genomic_DNA"/>
</dbReference>
<keyword evidence="2" id="KW-1185">Reference proteome</keyword>
<dbReference type="GeneID" id="9620416"/>
<gene>
    <name evidence="1" type="ORF">VOLCADRAFT_87579</name>
</gene>
<dbReference type="OrthoDB" id="547259at2759"/>
<dbReference type="AlphaFoldDB" id="D8TLP2"/>
<sequence length="511" mass="53933">MLHRIRVVQPSEAADTGTTNVVRSSVTAHSPYLGASRVHAIHPIPYHGKTIAAPTLLHLPGGCPPIGFCSPPNSARGAIAATSSVSHIVRVYDCPFCTPPSLGPLLLLLLATAALLGTPGASASQVALRGGSLVVQNATCQPGAAELAARDAVLLAIAANASGKAARAEFAQAYLCPDGLDLCNGLSVLESRATIEANNSYILGEPNSVYESLELVLRQNNTLALLSGGNTTFYRSTATLGANNWWYVGNGSTLGFKNSRMIFSNYMTMSVEDGGTVTSDYSVLEFNDVVLYGNNSRWNFVDSTWCVCVYGRVRVCAPFVKPRAKTKKCGLQGGTLAKWSNYSALLANTSLLLVNATLELHNTTLELWGSPLGLVNSRIVLYNGSEIDVSDGRIPRDRGYRLFLVAVAKFLCDSTAVYENIVASSSFSTTSNARGAPALGLPLGTSDALVVGEPYGTVELAAPSAPTFAQAIPQAFGRPRGLPSCLGTAKHERYYGQAILLLATGAMRVTR</sequence>
<evidence type="ECO:0000313" key="2">
    <source>
        <dbReference type="Proteomes" id="UP000001058"/>
    </source>
</evidence>
<protein>
    <submittedName>
        <fullName evidence="1">Uncharacterized protein</fullName>
    </submittedName>
</protein>
<dbReference type="InParanoid" id="D8TLP2"/>
<dbReference type="InterPro" id="IPR012332">
    <property type="entry name" value="Autotransporter_pectin_lyase_C"/>
</dbReference>
<organism evidence="2">
    <name type="scientific">Volvox carteri f. nagariensis</name>
    <dbReference type="NCBI Taxonomy" id="3068"/>
    <lineage>
        <taxon>Eukaryota</taxon>
        <taxon>Viridiplantae</taxon>
        <taxon>Chlorophyta</taxon>
        <taxon>core chlorophytes</taxon>
        <taxon>Chlorophyceae</taxon>
        <taxon>CS clade</taxon>
        <taxon>Chlamydomonadales</taxon>
        <taxon>Volvocaceae</taxon>
        <taxon>Volvox</taxon>
    </lineage>
</organism>